<dbReference type="SFLD" id="SFLDG00055">
    <property type="entry name" value="glucarate_dehydratase"/>
    <property type="match status" value="1"/>
</dbReference>
<dbReference type="PANTHER" id="PTHR48080:SF4">
    <property type="entry name" value="GLUCARATE DEHYDRATASE"/>
    <property type="match status" value="1"/>
</dbReference>
<comment type="pathway">
    <text evidence="3">Carbohydrate acid metabolism; D-glucarate degradation; 2,5-dioxopentanoate from D-glucarate: step 1/2.</text>
</comment>
<evidence type="ECO:0000259" key="11">
    <source>
        <dbReference type="SMART" id="SM00922"/>
    </source>
</evidence>
<dbReference type="EMBL" id="BMMU01000026">
    <property type="protein sequence ID" value="GGJ56753.1"/>
    <property type="molecule type" value="Genomic_DNA"/>
</dbReference>
<protein>
    <recommendedName>
        <fullName evidence="5">glucarate dehydratase</fullName>
        <ecNumber evidence="5">4.2.1.40</ecNumber>
    </recommendedName>
</protein>
<dbReference type="SUPFAM" id="SSF54826">
    <property type="entry name" value="Enolase N-terminal domain-like"/>
    <property type="match status" value="1"/>
</dbReference>
<feature type="active site" description="Proton acceptor" evidence="9">
    <location>
        <position position="333"/>
    </location>
</feature>
<dbReference type="Gene3D" id="3.30.390.10">
    <property type="entry name" value="Enolase-like, N-terminal domain"/>
    <property type="match status" value="1"/>
</dbReference>
<keyword evidence="8" id="KW-0456">Lyase</keyword>
<evidence type="ECO:0000313" key="13">
    <source>
        <dbReference type="Proteomes" id="UP000625682"/>
    </source>
</evidence>
<keyword evidence="13" id="KW-1185">Reference proteome</keyword>
<evidence type="ECO:0000256" key="3">
    <source>
        <dbReference type="ARBA" id="ARBA00005183"/>
    </source>
</evidence>
<accession>A0A917P2J7</accession>
<reference evidence="12" key="2">
    <citation type="submission" date="2020-09" db="EMBL/GenBank/DDBJ databases">
        <authorList>
            <person name="Sun Q."/>
            <person name="Zhou Y."/>
        </authorList>
    </citation>
    <scope>NUCLEOTIDE SEQUENCE</scope>
    <source>
        <strain evidence="12">CGMCC 4.7272</strain>
    </source>
</reference>
<evidence type="ECO:0000256" key="1">
    <source>
        <dbReference type="ARBA" id="ARBA00001426"/>
    </source>
</evidence>
<evidence type="ECO:0000256" key="5">
    <source>
        <dbReference type="ARBA" id="ARBA00011973"/>
    </source>
</evidence>
<evidence type="ECO:0000256" key="8">
    <source>
        <dbReference type="ARBA" id="ARBA00023239"/>
    </source>
</evidence>
<evidence type="ECO:0000256" key="6">
    <source>
        <dbReference type="ARBA" id="ARBA00022723"/>
    </source>
</evidence>
<dbReference type="InterPro" id="IPR034593">
    <property type="entry name" value="DgoD-like"/>
</dbReference>
<dbReference type="PANTHER" id="PTHR48080">
    <property type="entry name" value="D-GALACTONATE DEHYDRATASE-RELATED"/>
    <property type="match status" value="1"/>
</dbReference>
<dbReference type="GO" id="GO:0046872">
    <property type="term" value="F:metal ion binding"/>
    <property type="evidence" value="ECO:0007669"/>
    <property type="project" value="UniProtKB-KW"/>
</dbReference>
<dbReference type="InterPro" id="IPR029017">
    <property type="entry name" value="Enolase-like_N"/>
</dbReference>
<dbReference type="Proteomes" id="UP000625682">
    <property type="component" value="Unassembled WGS sequence"/>
</dbReference>
<dbReference type="GO" id="GO:0008872">
    <property type="term" value="F:glucarate dehydratase activity"/>
    <property type="evidence" value="ECO:0007669"/>
    <property type="project" value="UniProtKB-EC"/>
</dbReference>
<dbReference type="InterPro" id="IPR013342">
    <property type="entry name" value="Mandelate_racemase_C"/>
</dbReference>
<comment type="cofactor">
    <cofactor evidence="2">
        <name>Mg(2+)</name>
        <dbReference type="ChEBI" id="CHEBI:18420"/>
    </cofactor>
</comment>
<dbReference type="CDD" id="cd03323">
    <property type="entry name" value="D-glucarate_dehydratase"/>
    <property type="match status" value="1"/>
</dbReference>
<dbReference type="InterPro" id="IPR034598">
    <property type="entry name" value="GlucD-like"/>
</dbReference>
<dbReference type="SUPFAM" id="SSF51604">
    <property type="entry name" value="Enolase C-terminal domain-like"/>
    <property type="match status" value="1"/>
</dbReference>
<gene>
    <name evidence="12" type="ORF">GCM10012282_62320</name>
</gene>
<dbReference type="Pfam" id="PF13378">
    <property type="entry name" value="MR_MLE_C"/>
    <property type="match status" value="1"/>
</dbReference>
<dbReference type="InterPro" id="IPR013341">
    <property type="entry name" value="Mandelate_racemase_N_dom"/>
</dbReference>
<keyword evidence="7" id="KW-0460">Magnesium</keyword>
<dbReference type="Gene3D" id="3.20.20.120">
    <property type="entry name" value="Enolase-like C-terminal domain"/>
    <property type="match status" value="1"/>
</dbReference>
<name>A0A917P2J7_9ACTN</name>
<comment type="caution">
    <text evidence="12">The sequence shown here is derived from an EMBL/GenBank/DDBJ whole genome shotgun (WGS) entry which is preliminary data.</text>
</comment>
<organism evidence="12 13">
    <name type="scientific">Streptomyces lacrimifluminis</name>
    <dbReference type="NCBI Taxonomy" id="1500077"/>
    <lineage>
        <taxon>Bacteria</taxon>
        <taxon>Bacillati</taxon>
        <taxon>Actinomycetota</taxon>
        <taxon>Actinomycetes</taxon>
        <taxon>Kitasatosporales</taxon>
        <taxon>Streptomycetaceae</taxon>
        <taxon>Streptomyces</taxon>
    </lineage>
</organism>
<evidence type="ECO:0000256" key="7">
    <source>
        <dbReference type="ARBA" id="ARBA00022842"/>
    </source>
</evidence>
<dbReference type="SMART" id="SM00922">
    <property type="entry name" value="MR_MLE"/>
    <property type="match status" value="1"/>
</dbReference>
<dbReference type="EC" id="4.2.1.40" evidence="5"/>
<reference evidence="12" key="1">
    <citation type="journal article" date="2014" name="Int. J. Syst. Evol. Microbiol.">
        <title>Complete genome sequence of Corynebacterium casei LMG S-19264T (=DSM 44701T), isolated from a smear-ripened cheese.</title>
        <authorList>
            <consortium name="US DOE Joint Genome Institute (JGI-PGF)"/>
            <person name="Walter F."/>
            <person name="Albersmeier A."/>
            <person name="Kalinowski J."/>
            <person name="Ruckert C."/>
        </authorList>
    </citation>
    <scope>NUCLEOTIDE SEQUENCE</scope>
    <source>
        <strain evidence="12">CGMCC 4.7272</strain>
    </source>
</reference>
<dbReference type="Pfam" id="PF02746">
    <property type="entry name" value="MR_MLE_N"/>
    <property type="match status" value="1"/>
</dbReference>
<feature type="active site" description="Proton acceptor" evidence="9">
    <location>
        <position position="206"/>
    </location>
</feature>
<evidence type="ECO:0000256" key="9">
    <source>
        <dbReference type="PIRSR" id="PIRSR634598-1"/>
    </source>
</evidence>
<comment type="catalytic activity">
    <reaction evidence="1">
        <text>D-glucarate = 5-dehydro-4-deoxy-D-glucarate + H2O</text>
        <dbReference type="Rhea" id="RHEA:14573"/>
        <dbReference type="ChEBI" id="CHEBI:15377"/>
        <dbReference type="ChEBI" id="CHEBI:30612"/>
        <dbReference type="ChEBI" id="CHEBI:42819"/>
        <dbReference type="EC" id="4.2.1.40"/>
    </reaction>
</comment>
<keyword evidence="6" id="KW-0479">Metal-binding</keyword>
<dbReference type="AlphaFoldDB" id="A0A917P2J7"/>
<feature type="region of interest" description="Disordered" evidence="10">
    <location>
        <begin position="1"/>
        <end position="20"/>
    </location>
</feature>
<evidence type="ECO:0000256" key="2">
    <source>
        <dbReference type="ARBA" id="ARBA00001946"/>
    </source>
</evidence>
<sequence>MTGSKSRGMNDDRSTNVTGTGVGTRIRELVVTPIAFGDPPLLNADGVHQPLALRCILQLVLEDGTVGLGESPGGSVRLTRLQEAAKVVVGMDVFDTTAVAAAIDAVLSPTVPRSHDRGWATSAIEVACLDAQGKLLGRPVSDLLGGRVRDAVPFAAYLFYKWAEHPALDGREAIGDAWGEALDPAGVVEQARLMQQRYGFTSFKLKGGVFPPDEEIAAMNALAEAFPGQALRLDPNTAWTVETSKQVARELDGVIEYLEDPTATIPGMAEVAKDAPMPLATNMCVIAWEHLRPAVEQNAIQVLLTDHHYWGGLRRTRELAAVCEAFGIELSMHSNSHLGISLAAMAHVGAAIPHLAHSCDTHYPWNSADDVIVPGVIEVRDGAVKVPTGPGLGVALDPDALDRAHRRYLDSGIRDRDDTGYMRRIRPEFERRLPRW</sequence>
<proteinExistence type="inferred from homology"/>
<dbReference type="InterPro" id="IPR036849">
    <property type="entry name" value="Enolase-like_C_sf"/>
</dbReference>
<evidence type="ECO:0000256" key="4">
    <source>
        <dbReference type="ARBA" id="ARBA00009938"/>
    </source>
</evidence>
<comment type="similarity">
    <text evidence="4">Belongs to the mandelate racemase/muconate lactonizing enzyme family. GlucD subfamily.</text>
</comment>
<dbReference type="InterPro" id="IPR029065">
    <property type="entry name" value="Enolase_C-like"/>
</dbReference>
<evidence type="ECO:0000256" key="10">
    <source>
        <dbReference type="SAM" id="MobiDB-lite"/>
    </source>
</evidence>
<feature type="domain" description="Mandelate racemase/muconate lactonizing enzyme C-terminal" evidence="11">
    <location>
        <begin position="184"/>
        <end position="278"/>
    </location>
</feature>
<evidence type="ECO:0000313" key="12">
    <source>
        <dbReference type="EMBL" id="GGJ56753.1"/>
    </source>
</evidence>
<dbReference type="SFLD" id="SFLDS00001">
    <property type="entry name" value="Enolase"/>
    <property type="match status" value="1"/>
</dbReference>